<dbReference type="KEGG" id="gcr:GcLGCM259_1257"/>
<accession>A0A5B7WSZ0</accession>
<dbReference type="EMBL" id="CP034412">
    <property type="protein sequence ID" value="QCY46992.1"/>
    <property type="molecule type" value="Genomic_DNA"/>
</dbReference>
<keyword evidence="2" id="KW-0472">Membrane</keyword>
<dbReference type="RefSeq" id="WP_138926121.1">
    <property type="nucleotide sequence ID" value="NZ_CP034412.1"/>
</dbReference>
<organism evidence="3 4">
    <name type="scientific">Glutamicibacter creatinolyticus</name>
    <dbReference type="NCBI Taxonomy" id="162496"/>
    <lineage>
        <taxon>Bacteria</taxon>
        <taxon>Bacillati</taxon>
        <taxon>Actinomycetota</taxon>
        <taxon>Actinomycetes</taxon>
        <taxon>Micrococcales</taxon>
        <taxon>Micrococcaceae</taxon>
        <taxon>Glutamicibacter</taxon>
    </lineage>
</organism>
<gene>
    <name evidence="3" type="ORF">GcLGCM259_1257</name>
</gene>
<evidence type="ECO:0000256" key="2">
    <source>
        <dbReference type="SAM" id="Phobius"/>
    </source>
</evidence>
<feature type="transmembrane region" description="Helical" evidence="2">
    <location>
        <begin position="42"/>
        <end position="64"/>
    </location>
</feature>
<reference evidence="3 4" key="1">
    <citation type="submission" date="2018-12" db="EMBL/GenBank/DDBJ databases">
        <title>Complete Genome Sequence of Glutamicibacter creatinolyticus strain LGCM259,isolated from an abscess of a 12-year-old mare in Italy.</title>
        <authorList>
            <person name="Santos R.G."/>
            <person name="Silva A.L."/>
            <person name="Seyffert N."/>
            <person name="Castro T.L.P."/>
            <person name="Attili A.R."/>
            <person name="Rifici C."/>
            <person name="Mazzullo G."/>
            <person name="Brenig B."/>
            <person name="Venanzi F."/>
            <person name="Azevedo V."/>
        </authorList>
    </citation>
    <scope>NUCLEOTIDE SEQUENCE [LARGE SCALE GENOMIC DNA]</scope>
    <source>
        <strain evidence="3 4">LGCM 259</strain>
    </source>
</reference>
<feature type="transmembrane region" description="Helical" evidence="2">
    <location>
        <begin position="76"/>
        <end position="99"/>
    </location>
</feature>
<dbReference type="AlphaFoldDB" id="A0A5B7WSZ0"/>
<dbReference type="PROSITE" id="PS51257">
    <property type="entry name" value="PROKAR_LIPOPROTEIN"/>
    <property type="match status" value="1"/>
</dbReference>
<protein>
    <submittedName>
        <fullName evidence="3">Helix-hairpin-helix motif protein</fullName>
    </submittedName>
</protein>
<sequence length="269" mass="29810">MNVSFRQLMWALLSSVGVLWPALTVGLGSCVVFFYRGVRMRNWRWLIIGAVALAMTIFTFAMMPDSGIKTINGSSVFYNLVVVLMLVNWFGSTIVALALNPRWLRFLIETSPMVPAEVRSRYGQPQRQRTQEPLLGQQQDQQWWTTTNTSSTGKAAAPAHGTRSGFSHAGASTSSDITAGRQLPVREEFTGNVEVNQARPAQLRALGLRPSDIDSILSARKRIGSFNSFEELLESSGVAPHVLLPLRSRLEFSGNPTRSNRRGSRTLDL</sequence>
<feature type="transmembrane region" description="Helical" evidence="2">
    <location>
        <begin position="12"/>
        <end position="35"/>
    </location>
</feature>
<name>A0A5B7WSZ0_9MICC</name>
<feature type="region of interest" description="Disordered" evidence="1">
    <location>
        <begin position="119"/>
        <end position="177"/>
    </location>
</feature>
<evidence type="ECO:0000313" key="4">
    <source>
        <dbReference type="Proteomes" id="UP000307000"/>
    </source>
</evidence>
<dbReference type="InterPro" id="IPR010994">
    <property type="entry name" value="RuvA_2-like"/>
</dbReference>
<dbReference type="SUPFAM" id="SSF47781">
    <property type="entry name" value="RuvA domain 2-like"/>
    <property type="match status" value="1"/>
</dbReference>
<keyword evidence="2" id="KW-0812">Transmembrane</keyword>
<dbReference type="Proteomes" id="UP000307000">
    <property type="component" value="Chromosome"/>
</dbReference>
<feature type="compositionally biased region" description="Low complexity" evidence="1">
    <location>
        <begin position="137"/>
        <end position="152"/>
    </location>
</feature>
<keyword evidence="4" id="KW-1185">Reference proteome</keyword>
<evidence type="ECO:0000256" key="1">
    <source>
        <dbReference type="SAM" id="MobiDB-lite"/>
    </source>
</evidence>
<keyword evidence="2" id="KW-1133">Transmembrane helix</keyword>
<proteinExistence type="predicted"/>
<evidence type="ECO:0000313" key="3">
    <source>
        <dbReference type="EMBL" id="QCY46992.1"/>
    </source>
</evidence>